<proteinExistence type="predicted"/>
<gene>
    <name evidence="2" type="ORF">FANTH_14079</name>
</gene>
<organism evidence="2 3">
    <name type="scientific">Fusarium anthophilum</name>
    <dbReference type="NCBI Taxonomy" id="48485"/>
    <lineage>
        <taxon>Eukaryota</taxon>
        <taxon>Fungi</taxon>
        <taxon>Dikarya</taxon>
        <taxon>Ascomycota</taxon>
        <taxon>Pezizomycotina</taxon>
        <taxon>Sordariomycetes</taxon>
        <taxon>Hypocreomycetidae</taxon>
        <taxon>Hypocreales</taxon>
        <taxon>Nectriaceae</taxon>
        <taxon>Fusarium</taxon>
        <taxon>Fusarium fujikuroi species complex</taxon>
    </lineage>
</organism>
<feature type="compositionally biased region" description="Low complexity" evidence="1">
    <location>
        <begin position="282"/>
        <end position="297"/>
    </location>
</feature>
<evidence type="ECO:0000256" key="1">
    <source>
        <dbReference type="SAM" id="MobiDB-lite"/>
    </source>
</evidence>
<sequence length="344" mass="38725">MLCQQDLSHSETHIPGVFACPFYNTDPVKYHECSHIRLRRPSDVSWHIDRGHTLQEVTLYIPQGAEAATKNVKGKRTCTDSKDIKVYCTTCRLMFRGRDAEVDLERHQADNICQLKTIEDTGMLLPKELERVLAERSSATASPEDKWYAMWSVCIPPLTTTRFRNVPASPYVQITVAREAAETLIRRALGKLRIPMEDHRSAFDEIVSGLYPVQFGADAEVKKIVNNQQKKRTSTIQEAEFDEFCRSTLGTSEVTPSDVSCTDPVHHEQQQTMEQGDNGTMSLSSLLPGEQQPLQPLYPTMPSYLPLPETQTPSQMTGSAYGQYMELDDYDPSNGYTGGFSDGY</sequence>
<dbReference type="Proteomes" id="UP000573603">
    <property type="component" value="Unassembled WGS sequence"/>
</dbReference>
<feature type="compositionally biased region" description="Polar residues" evidence="1">
    <location>
        <begin position="270"/>
        <end position="281"/>
    </location>
</feature>
<evidence type="ECO:0000313" key="3">
    <source>
        <dbReference type="Proteomes" id="UP000573603"/>
    </source>
</evidence>
<dbReference type="AlphaFoldDB" id="A0A8H4YKG0"/>
<dbReference type="EMBL" id="JABEVY010000564">
    <property type="protein sequence ID" value="KAF5229742.1"/>
    <property type="molecule type" value="Genomic_DNA"/>
</dbReference>
<name>A0A8H4YKG0_9HYPO</name>
<protein>
    <submittedName>
        <fullName evidence="2">Uncharacterized protein</fullName>
    </submittedName>
</protein>
<keyword evidence="3" id="KW-1185">Reference proteome</keyword>
<reference evidence="2 3" key="1">
    <citation type="journal article" date="2020" name="BMC Genomics">
        <title>Correction to: Identification and distribution of gene clusters required for synthesis of sphingolipid metabolism inhibitors in diverse species of the filamentous fungus Fusarium.</title>
        <authorList>
            <person name="Kim H.S."/>
            <person name="Lohmar J.M."/>
            <person name="Busman M."/>
            <person name="Brown D.W."/>
            <person name="Naumann T.A."/>
            <person name="Divon H.H."/>
            <person name="Lysoe E."/>
            <person name="Uhlig S."/>
            <person name="Proctor R.H."/>
        </authorList>
    </citation>
    <scope>NUCLEOTIDE SEQUENCE [LARGE SCALE GENOMIC DNA]</scope>
    <source>
        <strain evidence="2 3">NRRL 25214</strain>
    </source>
</reference>
<feature type="region of interest" description="Disordered" evidence="1">
    <location>
        <begin position="252"/>
        <end position="298"/>
    </location>
</feature>
<evidence type="ECO:0000313" key="2">
    <source>
        <dbReference type="EMBL" id="KAF5229742.1"/>
    </source>
</evidence>
<accession>A0A8H4YKG0</accession>
<comment type="caution">
    <text evidence="2">The sequence shown here is derived from an EMBL/GenBank/DDBJ whole genome shotgun (WGS) entry which is preliminary data.</text>
</comment>